<dbReference type="SUPFAM" id="SSF56784">
    <property type="entry name" value="HAD-like"/>
    <property type="match status" value="1"/>
</dbReference>
<keyword evidence="1" id="KW-0378">Hydrolase</keyword>
<dbReference type="RefSeq" id="WP_156683896.1">
    <property type="nucleotide sequence ID" value="NZ_CABWIB010000001.1"/>
</dbReference>
<dbReference type="SFLD" id="SFLDS00003">
    <property type="entry name" value="Haloacid_Dehalogenase"/>
    <property type="match status" value="1"/>
</dbReference>
<dbReference type="SFLD" id="SFLDG01140">
    <property type="entry name" value="C2.B:_Phosphomannomutase_and_P"/>
    <property type="match status" value="1"/>
</dbReference>
<evidence type="ECO:0000313" key="2">
    <source>
        <dbReference type="Proteomes" id="UP000419017"/>
    </source>
</evidence>
<dbReference type="InterPro" id="IPR006379">
    <property type="entry name" value="HAD-SF_hydro_IIB"/>
</dbReference>
<dbReference type="InterPro" id="IPR036412">
    <property type="entry name" value="HAD-like_sf"/>
</dbReference>
<dbReference type="AlphaFoldDB" id="A0A6I8MEC9"/>
<dbReference type="NCBIfam" id="TIGR01484">
    <property type="entry name" value="HAD-SF-IIB"/>
    <property type="match status" value="1"/>
</dbReference>
<dbReference type="PANTHER" id="PTHR10000">
    <property type="entry name" value="PHOSPHOSERINE PHOSPHATASE"/>
    <property type="match status" value="1"/>
</dbReference>
<dbReference type="EMBL" id="CABWIB010000001">
    <property type="protein sequence ID" value="VWL85943.1"/>
    <property type="molecule type" value="Genomic_DNA"/>
</dbReference>
<accession>A0A6I8MEC9</accession>
<name>A0A6I8MEC9_9FUSO</name>
<dbReference type="Pfam" id="PF08282">
    <property type="entry name" value="Hydrolase_3"/>
    <property type="match status" value="1"/>
</dbReference>
<keyword evidence="2" id="KW-1185">Reference proteome</keyword>
<protein>
    <submittedName>
        <fullName evidence="1">Cof family hydrolase</fullName>
    </submittedName>
</protein>
<dbReference type="GO" id="GO:0005829">
    <property type="term" value="C:cytosol"/>
    <property type="evidence" value="ECO:0007669"/>
    <property type="project" value="TreeGrafter"/>
</dbReference>
<dbReference type="Gene3D" id="3.30.1240.10">
    <property type="match status" value="1"/>
</dbReference>
<organism evidence="1 2">
    <name type="scientific">Oceanivirga miroungae</name>
    <dbReference type="NCBI Taxonomy" id="1130046"/>
    <lineage>
        <taxon>Bacteria</taxon>
        <taxon>Fusobacteriati</taxon>
        <taxon>Fusobacteriota</taxon>
        <taxon>Fusobacteriia</taxon>
        <taxon>Fusobacteriales</taxon>
        <taxon>Leptotrichiaceae</taxon>
        <taxon>Oceanivirga</taxon>
    </lineage>
</organism>
<evidence type="ECO:0000313" key="1">
    <source>
        <dbReference type="EMBL" id="VWL85943.1"/>
    </source>
</evidence>
<dbReference type="InterPro" id="IPR000150">
    <property type="entry name" value="Cof"/>
</dbReference>
<reference evidence="1 2" key="1">
    <citation type="submission" date="2019-10" db="EMBL/GenBank/DDBJ databases">
        <authorList>
            <person name="Blom J."/>
        </authorList>
    </citation>
    <scope>NUCLEOTIDE SEQUENCE [LARGE SCALE GENOMIC DNA]</scope>
    <source>
        <strain evidence="1 2">ES3154-GLU</strain>
    </source>
</reference>
<dbReference type="NCBIfam" id="TIGR00099">
    <property type="entry name" value="Cof-subfamily"/>
    <property type="match status" value="1"/>
</dbReference>
<sequence>MKEKIGLIAIDFDGTFLDDSHFKKDLRYIDKIFSIGIPIIFASGRATAGIVELLSRLGIKDRVNYVIGHNGAEIYDVKNGKIIYDKKLDNKIADGIINLIVSNGFKNPIAIHDWEKLYTYNYDKRVDLENDVNFTKGINISKISEFPENKLKIMFFATGKEVDDIYNLIENSEYKENISQARNTNLLVEVTNNGVNKASALKILADKLKIELSDVLAFGNGENDKEMLDEVGFGYAMINSDKVLLENAKYITKYDNNNCGVEKEIIRIFEI</sequence>
<proteinExistence type="predicted"/>
<dbReference type="Proteomes" id="UP000419017">
    <property type="component" value="Unassembled WGS sequence"/>
</dbReference>
<dbReference type="Gene3D" id="3.40.50.1000">
    <property type="entry name" value="HAD superfamily/HAD-like"/>
    <property type="match status" value="1"/>
</dbReference>
<dbReference type="InterPro" id="IPR023214">
    <property type="entry name" value="HAD_sf"/>
</dbReference>
<gene>
    <name evidence="1" type="ORF">OMES3154_01236</name>
</gene>
<dbReference type="GO" id="GO:0000287">
    <property type="term" value="F:magnesium ion binding"/>
    <property type="evidence" value="ECO:0007669"/>
    <property type="project" value="TreeGrafter"/>
</dbReference>
<dbReference type="PANTHER" id="PTHR10000:SF8">
    <property type="entry name" value="HAD SUPERFAMILY HYDROLASE-LIKE, TYPE 3"/>
    <property type="match status" value="1"/>
</dbReference>
<dbReference type="GO" id="GO:0016791">
    <property type="term" value="F:phosphatase activity"/>
    <property type="evidence" value="ECO:0007669"/>
    <property type="project" value="UniProtKB-ARBA"/>
</dbReference>